<evidence type="ECO:0000313" key="2">
    <source>
        <dbReference type="Proteomes" id="UP001164539"/>
    </source>
</evidence>
<organism evidence="1 2">
    <name type="scientific">Melia azedarach</name>
    <name type="common">Chinaberry tree</name>
    <dbReference type="NCBI Taxonomy" id="155640"/>
    <lineage>
        <taxon>Eukaryota</taxon>
        <taxon>Viridiplantae</taxon>
        <taxon>Streptophyta</taxon>
        <taxon>Embryophyta</taxon>
        <taxon>Tracheophyta</taxon>
        <taxon>Spermatophyta</taxon>
        <taxon>Magnoliopsida</taxon>
        <taxon>eudicotyledons</taxon>
        <taxon>Gunneridae</taxon>
        <taxon>Pentapetalae</taxon>
        <taxon>rosids</taxon>
        <taxon>malvids</taxon>
        <taxon>Sapindales</taxon>
        <taxon>Meliaceae</taxon>
        <taxon>Melia</taxon>
    </lineage>
</organism>
<evidence type="ECO:0000313" key="1">
    <source>
        <dbReference type="EMBL" id="KAJ4708354.1"/>
    </source>
</evidence>
<comment type="caution">
    <text evidence="1">The sequence shown here is derived from an EMBL/GenBank/DDBJ whole genome shotgun (WGS) entry which is preliminary data.</text>
</comment>
<gene>
    <name evidence="1" type="ORF">OWV82_018312</name>
</gene>
<protein>
    <submittedName>
        <fullName evidence="1">Myb-like transcription factor family protein</fullName>
    </submittedName>
</protein>
<reference evidence="1 2" key="1">
    <citation type="journal article" date="2023" name="Science">
        <title>Complex scaffold remodeling in plant triterpene biosynthesis.</title>
        <authorList>
            <person name="De La Pena R."/>
            <person name="Hodgson H."/>
            <person name="Liu J.C."/>
            <person name="Stephenson M.J."/>
            <person name="Martin A.C."/>
            <person name="Owen C."/>
            <person name="Harkess A."/>
            <person name="Leebens-Mack J."/>
            <person name="Jimenez L.E."/>
            <person name="Osbourn A."/>
            <person name="Sattely E.S."/>
        </authorList>
    </citation>
    <scope>NUCLEOTIDE SEQUENCE [LARGE SCALE GENOMIC DNA]</scope>
    <source>
        <strain evidence="2">cv. JPN11</strain>
        <tissue evidence="1">Leaf</tissue>
    </source>
</reference>
<sequence>MASPSELSLDCKPHSYSMLLKSFGEQADQTQKLEEVLARLEEERFKIDGLKRELPLCMQLLTNAVEVSRQQLQAYRANQGPRPILEEFIPLKNASSENSETRSPNISDKANWMTSVQLWSQTGNNETKPQNAIASPKENDVGFNISPKLGLDTKPRNGGAFLPFSKERNLCPSPTLRALPDLVLASPDKEMEDKKCNENEIGRRSENSGNKVSNGGVVINEQVKGGGNSTEGQTNSNNTTNTQTHRKARRCWSPDLHRRFVNALQMLGGSQVATPKQIRELMKVDGLTNDEVKSHLQKYRLHTRRPSTSPHAPGGPAPQLVVLGGIWVPSEYATAAAAHSATPALYHHPSPHTAPHFCAASPVPQDFYTAATPPPPPAIPPLPPAHHQLHLHNQIHVYKATSQGHSSPESDFRGAGDRSESIEDGKSDSSSWKGESGENGVGERRGLASLREDGERVMEVRLLSSSKELSD</sequence>
<name>A0ACC1XAE0_MELAZ</name>
<dbReference type="EMBL" id="CM051403">
    <property type="protein sequence ID" value="KAJ4708354.1"/>
    <property type="molecule type" value="Genomic_DNA"/>
</dbReference>
<accession>A0ACC1XAE0</accession>
<dbReference type="Proteomes" id="UP001164539">
    <property type="component" value="Chromosome 10"/>
</dbReference>
<proteinExistence type="predicted"/>
<keyword evidence="2" id="KW-1185">Reference proteome</keyword>